<accession>A0AAV2BC37</accession>
<keyword evidence="2" id="KW-1185">Reference proteome</keyword>
<dbReference type="Proteomes" id="UP001497382">
    <property type="component" value="Unassembled WGS sequence"/>
</dbReference>
<name>A0AAV2BC37_9ARAC</name>
<dbReference type="EMBL" id="CAXIEN010000335">
    <property type="protein sequence ID" value="CAL1293798.1"/>
    <property type="molecule type" value="Genomic_DNA"/>
</dbReference>
<protein>
    <submittedName>
        <fullName evidence="1">Uncharacterized protein</fullName>
    </submittedName>
</protein>
<sequence>MKNFNLKNTDEVRGWLNHSCPCFTPPTFQKGAKSVEWAQGRFDEYNTIGKVAEIAVFSYIAAATFCSSTFSVVTDNRILVNRVFYIFKTNQDIQNQNSLMLTFKHFYIKLINFTKLRRAIPRNASNSLYRKTVIQNQLELVEDEFKRLSDCPKDNCIFHNAQIPKLSAPPQSWKPFIANRTSEILDRIPRSRWRYVPTKENPADIGSRGVSPKNLTDCRLWWEGPHFLSSSEADWPKQPVLKDSDEHIIKEKKKSAFVLNAVLKNYLIDSLIEKYSPFTKLIDVLAFCIRFINNCKGGKVDEHSTGVNLVI</sequence>
<evidence type="ECO:0000313" key="1">
    <source>
        <dbReference type="EMBL" id="CAL1293798.1"/>
    </source>
</evidence>
<reference evidence="1 2" key="1">
    <citation type="submission" date="2024-04" db="EMBL/GenBank/DDBJ databases">
        <authorList>
            <person name="Rising A."/>
            <person name="Reimegard J."/>
            <person name="Sonavane S."/>
            <person name="Akerstrom W."/>
            <person name="Nylinder S."/>
            <person name="Hedman E."/>
            <person name="Kallberg Y."/>
        </authorList>
    </citation>
    <scope>NUCLEOTIDE SEQUENCE [LARGE SCALE GENOMIC DNA]</scope>
</reference>
<proteinExistence type="predicted"/>
<dbReference type="PANTHER" id="PTHR22955">
    <property type="entry name" value="RETROTRANSPOSON"/>
    <property type="match status" value="1"/>
</dbReference>
<comment type="caution">
    <text evidence="1">The sequence shown here is derived from an EMBL/GenBank/DDBJ whole genome shotgun (WGS) entry which is preliminary data.</text>
</comment>
<organism evidence="1 2">
    <name type="scientific">Larinioides sclopetarius</name>
    <dbReference type="NCBI Taxonomy" id="280406"/>
    <lineage>
        <taxon>Eukaryota</taxon>
        <taxon>Metazoa</taxon>
        <taxon>Ecdysozoa</taxon>
        <taxon>Arthropoda</taxon>
        <taxon>Chelicerata</taxon>
        <taxon>Arachnida</taxon>
        <taxon>Araneae</taxon>
        <taxon>Araneomorphae</taxon>
        <taxon>Entelegynae</taxon>
        <taxon>Araneoidea</taxon>
        <taxon>Araneidae</taxon>
        <taxon>Larinioides</taxon>
    </lineage>
</organism>
<gene>
    <name evidence="1" type="ORF">LARSCL_LOCUS18401</name>
</gene>
<evidence type="ECO:0000313" key="2">
    <source>
        <dbReference type="Proteomes" id="UP001497382"/>
    </source>
</evidence>
<dbReference type="AlphaFoldDB" id="A0AAV2BC37"/>
<dbReference type="PANTHER" id="PTHR22955:SF77">
    <property type="entry name" value="ASPARTIC PUTATIVE DOMAIN-CONTAINING PROTEIN-RELATED"/>
    <property type="match status" value="1"/>
</dbReference>